<dbReference type="Proteomes" id="UP000503162">
    <property type="component" value="Chromosome"/>
</dbReference>
<sequence length="172" mass="18854">MPSYPAVSDESASLLKELGARLRLARKRRGWSAEALAQRAGITRVTLSRLEVGEPAATSLGTLARVMGALGMAGDLALLARDDRVGHDRRDALLLAPRKPALPRRISLKRLPHLRSVAAWHLPDPDTRLSPEEVLSLYERNWRHIEPAKIVGEEAALLRKLTSTIGKGVLLV</sequence>
<proteinExistence type="predicted"/>
<dbReference type="KEGG" id="hcz:G9Q37_02885"/>
<feature type="domain" description="HTH cro/C1-type" evidence="1">
    <location>
        <begin position="22"/>
        <end position="76"/>
    </location>
</feature>
<dbReference type="SUPFAM" id="SSF47413">
    <property type="entry name" value="lambda repressor-like DNA-binding domains"/>
    <property type="match status" value="1"/>
</dbReference>
<dbReference type="SMART" id="SM00530">
    <property type="entry name" value="HTH_XRE"/>
    <property type="match status" value="1"/>
</dbReference>
<organism evidence="2 3">
    <name type="scientific">Hydrogenophaga crocea</name>
    <dbReference type="NCBI Taxonomy" id="2716225"/>
    <lineage>
        <taxon>Bacteria</taxon>
        <taxon>Pseudomonadati</taxon>
        <taxon>Pseudomonadota</taxon>
        <taxon>Betaproteobacteria</taxon>
        <taxon>Burkholderiales</taxon>
        <taxon>Comamonadaceae</taxon>
        <taxon>Hydrogenophaga</taxon>
    </lineage>
</organism>
<dbReference type="EMBL" id="CP049989">
    <property type="protein sequence ID" value="QIM51151.1"/>
    <property type="molecule type" value="Genomic_DNA"/>
</dbReference>
<keyword evidence="3" id="KW-1185">Reference proteome</keyword>
<dbReference type="GO" id="GO:0003677">
    <property type="term" value="F:DNA binding"/>
    <property type="evidence" value="ECO:0007669"/>
    <property type="project" value="InterPro"/>
</dbReference>
<dbReference type="RefSeq" id="WP_166224296.1">
    <property type="nucleotide sequence ID" value="NZ_CP049989.1"/>
</dbReference>
<dbReference type="CDD" id="cd00093">
    <property type="entry name" value="HTH_XRE"/>
    <property type="match status" value="1"/>
</dbReference>
<dbReference type="PROSITE" id="PS50943">
    <property type="entry name" value="HTH_CROC1"/>
    <property type="match status" value="1"/>
</dbReference>
<dbReference type="InterPro" id="IPR001387">
    <property type="entry name" value="Cro/C1-type_HTH"/>
</dbReference>
<reference evidence="2 3" key="1">
    <citation type="submission" date="2020-03" db="EMBL/GenBank/DDBJ databases">
        <title>Hydrogenophaga sp. nov. isolated from cyanobacterial mat.</title>
        <authorList>
            <person name="Thorat V."/>
            <person name="Kirdat K."/>
            <person name="Tiwarekar B."/>
            <person name="Costa E.D."/>
            <person name="Yadav A."/>
        </authorList>
    </citation>
    <scope>NUCLEOTIDE SEQUENCE [LARGE SCALE GENOMIC DNA]</scope>
    <source>
        <strain evidence="2 3">BA0156</strain>
    </source>
</reference>
<dbReference type="Pfam" id="PF13560">
    <property type="entry name" value="HTH_31"/>
    <property type="match status" value="1"/>
</dbReference>
<evidence type="ECO:0000259" key="1">
    <source>
        <dbReference type="PROSITE" id="PS50943"/>
    </source>
</evidence>
<evidence type="ECO:0000313" key="3">
    <source>
        <dbReference type="Proteomes" id="UP000503162"/>
    </source>
</evidence>
<name>A0A6G8IDH7_9BURK</name>
<accession>A0A6G8IDH7</accession>
<dbReference type="InterPro" id="IPR010982">
    <property type="entry name" value="Lambda_DNA-bd_dom_sf"/>
</dbReference>
<gene>
    <name evidence="2" type="ORF">G9Q37_02885</name>
</gene>
<protein>
    <submittedName>
        <fullName evidence="2">Helix-turn-helix domain-containing protein</fullName>
    </submittedName>
</protein>
<dbReference type="AlphaFoldDB" id="A0A6G8IDH7"/>
<dbReference type="Gene3D" id="1.10.260.40">
    <property type="entry name" value="lambda repressor-like DNA-binding domains"/>
    <property type="match status" value="1"/>
</dbReference>
<evidence type="ECO:0000313" key="2">
    <source>
        <dbReference type="EMBL" id="QIM51151.1"/>
    </source>
</evidence>